<comment type="caution">
    <text evidence="5">The sequence shown here is derived from an EMBL/GenBank/DDBJ whole genome shotgun (WGS) entry which is preliminary data.</text>
</comment>
<dbReference type="InterPro" id="IPR029058">
    <property type="entry name" value="AB_hydrolase_fold"/>
</dbReference>
<dbReference type="InterPro" id="IPR035992">
    <property type="entry name" value="Ricin_B-like_lectins"/>
</dbReference>
<dbReference type="CDD" id="cd23418">
    <property type="entry name" value="beta-trefoil_Ricin_XLN-like"/>
    <property type="match status" value="1"/>
</dbReference>
<reference evidence="5 6" key="1">
    <citation type="submission" date="2017-05" db="EMBL/GenBank/DDBJ databases">
        <title>Biotechnological potential of actinobacteria isolated from South African environments.</title>
        <authorList>
            <person name="Le Roes-Hill M."/>
            <person name="Prins A."/>
            <person name="Durrell K.A."/>
        </authorList>
    </citation>
    <scope>NUCLEOTIDE SEQUENCE [LARGE SCALE GENOMIC DNA]</scope>
    <source>
        <strain evidence="5 6">HMC13</strain>
    </source>
</reference>
<evidence type="ECO:0000256" key="3">
    <source>
        <dbReference type="SAM" id="Phobius"/>
    </source>
</evidence>
<accession>A0A243SAH7</accession>
<evidence type="ECO:0000313" key="5">
    <source>
        <dbReference type="EMBL" id="OUD04649.1"/>
    </source>
</evidence>
<dbReference type="InterPro" id="IPR000772">
    <property type="entry name" value="Ricin_B_lectin"/>
</dbReference>
<dbReference type="PANTHER" id="PTHR22946">
    <property type="entry name" value="DIENELACTONE HYDROLASE DOMAIN-CONTAINING PROTEIN-RELATED"/>
    <property type="match status" value="1"/>
</dbReference>
<feature type="transmembrane region" description="Helical" evidence="3">
    <location>
        <begin position="28"/>
        <end position="48"/>
    </location>
</feature>
<protein>
    <submittedName>
        <fullName evidence="5">Lipase</fullName>
    </submittedName>
</protein>
<dbReference type="Proteomes" id="UP000195105">
    <property type="component" value="Unassembled WGS sequence"/>
</dbReference>
<dbReference type="PANTHER" id="PTHR22946:SF9">
    <property type="entry name" value="POLYKETIDE TRANSFERASE AF380"/>
    <property type="match status" value="1"/>
</dbReference>
<dbReference type="SUPFAM" id="SSF50370">
    <property type="entry name" value="Ricin B-like lectins"/>
    <property type="match status" value="1"/>
</dbReference>
<dbReference type="PROSITE" id="PS50231">
    <property type="entry name" value="RICIN_B_LECTIN"/>
    <property type="match status" value="1"/>
</dbReference>
<organism evidence="5 6">
    <name type="scientific">Streptomyces swartbergensis</name>
    <dbReference type="NCBI Taxonomy" id="487165"/>
    <lineage>
        <taxon>Bacteria</taxon>
        <taxon>Bacillati</taxon>
        <taxon>Actinomycetota</taxon>
        <taxon>Actinomycetes</taxon>
        <taxon>Kitasatosporales</taxon>
        <taxon>Streptomycetaceae</taxon>
        <taxon>Streptomyces</taxon>
    </lineage>
</organism>
<name>A0A243SAH7_9ACTN</name>
<feature type="domain" description="Ricin B lectin" evidence="4">
    <location>
        <begin position="327"/>
        <end position="455"/>
    </location>
</feature>
<comment type="similarity">
    <text evidence="1">Belongs to the AB hydrolase superfamily.</text>
</comment>
<evidence type="ECO:0000259" key="4">
    <source>
        <dbReference type="SMART" id="SM00458"/>
    </source>
</evidence>
<dbReference type="InterPro" id="IPR050261">
    <property type="entry name" value="FrsA_esterase"/>
</dbReference>
<dbReference type="Gene3D" id="3.40.50.1820">
    <property type="entry name" value="alpha/beta hydrolase"/>
    <property type="match status" value="1"/>
</dbReference>
<dbReference type="Pfam" id="PF00652">
    <property type="entry name" value="Ricin_B_lectin"/>
    <property type="match status" value="1"/>
</dbReference>
<dbReference type="GO" id="GO:0052689">
    <property type="term" value="F:carboxylic ester hydrolase activity"/>
    <property type="evidence" value="ECO:0007669"/>
    <property type="project" value="UniProtKB-ARBA"/>
</dbReference>
<dbReference type="AlphaFoldDB" id="A0A243SAH7"/>
<keyword evidence="3" id="KW-1133">Transmembrane helix</keyword>
<gene>
    <name evidence="5" type="ORF">CA983_03225</name>
</gene>
<evidence type="ECO:0000256" key="2">
    <source>
        <dbReference type="ARBA" id="ARBA00022801"/>
    </source>
</evidence>
<dbReference type="Gene3D" id="2.80.10.50">
    <property type="match status" value="1"/>
</dbReference>
<dbReference type="EMBL" id="NGFN01000009">
    <property type="protein sequence ID" value="OUD04649.1"/>
    <property type="molecule type" value="Genomic_DNA"/>
</dbReference>
<keyword evidence="2" id="KW-0378">Hydrolase</keyword>
<evidence type="ECO:0000313" key="6">
    <source>
        <dbReference type="Proteomes" id="UP000195105"/>
    </source>
</evidence>
<dbReference type="Pfam" id="PF12740">
    <property type="entry name" value="PETase"/>
    <property type="match status" value="1"/>
</dbReference>
<dbReference type="SMART" id="SM00458">
    <property type="entry name" value="RICIN"/>
    <property type="match status" value="1"/>
</dbReference>
<dbReference type="RefSeq" id="WP_086599340.1">
    <property type="nucleotide sequence ID" value="NZ_NGFN01000009.1"/>
</dbReference>
<keyword evidence="3" id="KW-0472">Membrane</keyword>
<evidence type="ECO:0000256" key="1">
    <source>
        <dbReference type="ARBA" id="ARBA00008645"/>
    </source>
</evidence>
<dbReference type="InterPro" id="IPR041127">
    <property type="entry name" value="PET_hydrolase/cutinase-like"/>
</dbReference>
<keyword evidence="3" id="KW-0812">Transmembrane</keyword>
<dbReference type="SUPFAM" id="SSF53474">
    <property type="entry name" value="alpha/beta-Hydrolases"/>
    <property type="match status" value="1"/>
</dbReference>
<keyword evidence="6" id="KW-1185">Reference proteome</keyword>
<proteinExistence type="inferred from homology"/>
<sequence length="455" mass="47820">MHPSVTDVPVSEDIRATRTGLRRTGRTVRLRAAVVAAVTGLITALVAIQPASARPASAQDNPYERGPDPTVSSVAAQRGTFATAEVTVPPGNGFNGGKIYYPTDTSKGTWGAVAAVPGYTAKWAAEGAWMGPWLASFGFVVIGIDTNSPNDYDTARGTQLLAALDYLTQKSPVRDRVDPNRLGVIGHSMGGGGAISAAERRPSLKAALPLAPFSPSQNLSSLRVPTMIMGARDDGTVTPSYLNGLYAGMPAATPSAYIELTSGGHGFPTWGNSNVTRRTIPWLKIFLDNDTRYTQLLCPSPADRTGVSRSQVKCAYVPGGGTTPPPPSSGQIVGAASARCLDVPNSSQTNGTQLQLWDCLDQTSQKWARTDAGELRVYGNKCLDAEASGTSAGTRAIIWDCHGGQNQRWNVNANGTITSARSGLCLDANNAGTANGTQAILWTCNGGSNQRWTLR</sequence>